<organism evidence="1">
    <name type="scientific">Fervidicoccus fontis</name>
    <dbReference type="NCBI Taxonomy" id="683846"/>
    <lineage>
        <taxon>Archaea</taxon>
        <taxon>Thermoproteota</taxon>
        <taxon>Thermoprotei</taxon>
        <taxon>Fervidicoccales</taxon>
        <taxon>Fervidicoccaceae</taxon>
        <taxon>Fervidicoccus</taxon>
    </lineage>
</organism>
<dbReference type="PROSITE" id="PS51257">
    <property type="entry name" value="PROKAR_LIPOPROTEIN"/>
    <property type="match status" value="1"/>
</dbReference>
<proteinExistence type="predicted"/>
<sequence>MALDKKYSKLHKTSTASITYAAASPYVGLSCESAVVALLLGAHYISSKVSSLEIELLESGLSISERLQLRGFFLGGVNFYVYLKERDKLYHLLNFPPPPGLIAAIAACHNCVDRIDAGSGSGSSFLLPLELLALVKSCIDGDYNYALESVKTLSLHSTLKSGNERLDAPANVPLLLATIARTIYVLTLLLVPEGTGYQHDTTEAAIEYNRKVLEAFLKLEGEVLMSKMGFGGIVSIEYPT</sequence>
<reference evidence="1" key="1">
    <citation type="journal article" date="2020" name="mSystems">
        <title>Genome- and Community-Level Interaction Insights into Carbon Utilization and Element Cycling Functions of Hydrothermarchaeota in Hydrothermal Sediment.</title>
        <authorList>
            <person name="Zhou Z."/>
            <person name="Liu Y."/>
            <person name="Xu W."/>
            <person name="Pan J."/>
            <person name="Luo Z.H."/>
            <person name="Li M."/>
        </authorList>
    </citation>
    <scope>NUCLEOTIDE SEQUENCE [LARGE SCALE GENOMIC DNA]</scope>
    <source>
        <strain evidence="1">SpSt-1116</strain>
    </source>
</reference>
<dbReference type="AlphaFoldDB" id="A0A7J3ZKX0"/>
<accession>A0A7J3ZKX0</accession>
<comment type="caution">
    <text evidence="1">The sequence shown here is derived from an EMBL/GenBank/DDBJ whole genome shotgun (WGS) entry which is preliminary data.</text>
</comment>
<protein>
    <submittedName>
        <fullName evidence="1">Uncharacterized protein</fullName>
    </submittedName>
</protein>
<evidence type="ECO:0000313" key="1">
    <source>
        <dbReference type="EMBL" id="HHQ80727.1"/>
    </source>
</evidence>
<gene>
    <name evidence="1" type="ORF">ENM78_04685</name>
</gene>
<name>A0A7J3ZKX0_9CREN</name>
<dbReference type="EMBL" id="DRZC01000067">
    <property type="protein sequence ID" value="HHQ80727.1"/>
    <property type="molecule type" value="Genomic_DNA"/>
</dbReference>